<keyword evidence="1" id="KW-0843">Virulence</keyword>
<comment type="caution">
    <text evidence="2">The sequence shown here is derived from an EMBL/GenBank/DDBJ whole genome shotgun (WGS) entry which is preliminary data.</text>
</comment>
<protein>
    <submittedName>
        <fullName evidence="2">Uncharacterized protein</fullName>
    </submittedName>
</protein>
<dbReference type="EMBL" id="LOIC01000042">
    <property type="protein sequence ID" value="OCA55255.1"/>
    <property type="molecule type" value="Genomic_DNA"/>
</dbReference>
<sequence length="1183" mass="133313">MDKYKSISREKQDITKVSPLLAAVAEIKSSAAPILPTRYMLANSEQKEDNSTVTLLNTLQRLGYHSIFDIIEVSKQRFIKRHNESLSGHAEVIFDKAVSAANQLVQSYRQRQLRDYDGASLTKASYQARYSFYSGDNTDEKEKLPDYSNLFPEPWDDFCQPDAIEALDSPVNYLLDLYKFVQQIELDGSNSAVGLEQRRADIPDLLLNSDNLYKEITAISIVNDVLSESAREYIDQTGHADKPVNQVLGETRFPFTLPYSLPSQQINKGLAEEETELGTIIQQVDQQFPWHILTEKRDQALLAYTQLSKEQMTLLTEKSPFAQNLLSREQLIESYFSTSTTEVLPERDISKHAYIILADDNVTGPTWLSDNIDKAYDEIVITCENKAKETIKVKLRGENVLTYNRVKARMEPFNNSSPFSRQLKLTYVESDNSEIGNLDNGPFFGAMTVYAAVPKENTNNSSVNIEGINFLTMTYRFAIAKQGTAQAELLPEAEQFFQDNYGLSADDSVKLKEVLSFGQQTGSKVTDLEHLFSSGDFRPLVSSNVLFSNPIFDSGQTSEHFPAPYHYGGVYINAGQLDALSIVRTDSGREIDAVSDFRYDRMNRFIRLQRWLELPYHQLDLLIISAIKAEPNNADLTISNNTLRALGLFRHLSTQYKVLPEMFAGWIYQITPFAISNNIPFFDQLFNQSKLFDQPLMLDGKEFSYAENQGEGAKTVKQLCAGLAISLSTFQVIAPIVEKALKLSSGKLVRNLDVVSRLYCLVTIPRLFGFSAEDGLILAGILTGEEGYLANIPVFKEKDEQKDDILSVIAQMEVLTAWLAKTKLTPIKFSLLLGKTQLPVVPTSGMLTFYKGISDGLTDNVRLQQSDFNRQEINDIDWWSILSDENGVFDKDNGLIKDIPLVWGKTDEESLRKKIEDILNDKKINPDNNQINIVVQIILQAKTAQESLLSSAIAGEYGVSRDIVPLQLRWLGSGVYSVLKLVLDNTPEKVEDIKKEFLDLTYSLLVYTQLINALSISNNLLLLRLTNPKWLGLSMDETTEISLSLDEIFLLNRYQDLLENAKQNEDKIQEYFTFANSETSPETREEDNDNYKCAQLLAEILDWDPDEISLACKKGGLDKERAMTLSQIDWIRRLQQFSVKTNLSVEPLLGAGALDVNSDFEAFQSIGEAVMAALKAQGDDENV</sequence>
<dbReference type="Proteomes" id="UP000092665">
    <property type="component" value="Unassembled WGS sequence"/>
</dbReference>
<name>A0A1B8YJG4_9GAMM</name>
<proteinExistence type="predicted"/>
<dbReference type="InterPro" id="IPR018003">
    <property type="entry name" value="Insecticidal_toxin/plasmid_vir"/>
</dbReference>
<keyword evidence="3" id="KW-1185">Reference proteome</keyword>
<dbReference type="PATRIC" id="fig|29488.15.peg.1755"/>
<dbReference type="RefSeq" id="WP_065389872.1">
    <property type="nucleotide sequence ID" value="NZ_CAWMQN010000042.1"/>
</dbReference>
<organism evidence="2 3">
    <name type="scientific">Photorhabdus namnaonensis</name>
    <dbReference type="NCBI Taxonomy" id="1851568"/>
    <lineage>
        <taxon>Bacteria</taxon>
        <taxon>Pseudomonadati</taxon>
        <taxon>Pseudomonadota</taxon>
        <taxon>Gammaproteobacteria</taxon>
        <taxon>Enterobacterales</taxon>
        <taxon>Morganellaceae</taxon>
        <taxon>Photorhabdus</taxon>
    </lineage>
</organism>
<evidence type="ECO:0000313" key="3">
    <source>
        <dbReference type="Proteomes" id="UP000092665"/>
    </source>
</evidence>
<accession>A0A1B8YJG4</accession>
<dbReference type="AlphaFoldDB" id="A0A1B8YJG4"/>
<reference evidence="3" key="1">
    <citation type="submission" date="2015-11" db="EMBL/GenBank/DDBJ databases">
        <authorList>
            <person name="Tobias N.J."/>
            <person name="Mishra B."/>
            <person name="Gupta D.K."/>
            <person name="Thines M."/>
            <person name="Stinear T.P."/>
            <person name="Bode H.B."/>
        </authorList>
    </citation>
    <scope>NUCLEOTIDE SEQUENCE [LARGE SCALE GENOMIC DNA]</scope>
    <source>
        <strain evidence="3">PB45.5</strain>
    </source>
</reference>
<evidence type="ECO:0000313" key="2">
    <source>
        <dbReference type="EMBL" id="OCA55255.1"/>
    </source>
</evidence>
<evidence type="ECO:0000256" key="1">
    <source>
        <dbReference type="ARBA" id="ARBA00023026"/>
    </source>
</evidence>
<dbReference type="Pfam" id="PF03538">
    <property type="entry name" value="VRP1"/>
    <property type="match status" value="1"/>
</dbReference>
<gene>
    <name evidence="2" type="ORF">Phpb_01606</name>
</gene>